<keyword evidence="1" id="KW-0472">Membrane</keyword>
<protein>
    <submittedName>
        <fullName evidence="2">Uncharacterized protein</fullName>
    </submittedName>
</protein>
<comment type="caution">
    <text evidence="2">The sequence shown here is derived from an EMBL/GenBank/DDBJ whole genome shotgun (WGS) entry which is preliminary data.</text>
</comment>
<keyword evidence="3" id="KW-1185">Reference proteome</keyword>
<evidence type="ECO:0000313" key="2">
    <source>
        <dbReference type="EMBL" id="KAF5371457.1"/>
    </source>
</evidence>
<dbReference type="AlphaFoldDB" id="A0A8H5GUV4"/>
<keyword evidence="1" id="KW-1133">Transmembrane helix</keyword>
<dbReference type="OrthoDB" id="3243439at2759"/>
<dbReference type="EMBL" id="JAACJP010000046">
    <property type="protein sequence ID" value="KAF5371457.1"/>
    <property type="molecule type" value="Genomic_DNA"/>
</dbReference>
<evidence type="ECO:0000256" key="1">
    <source>
        <dbReference type="SAM" id="Phobius"/>
    </source>
</evidence>
<organism evidence="2 3">
    <name type="scientific">Tricholomella constricta</name>
    <dbReference type="NCBI Taxonomy" id="117010"/>
    <lineage>
        <taxon>Eukaryota</taxon>
        <taxon>Fungi</taxon>
        <taxon>Dikarya</taxon>
        <taxon>Basidiomycota</taxon>
        <taxon>Agaricomycotina</taxon>
        <taxon>Agaricomycetes</taxon>
        <taxon>Agaricomycetidae</taxon>
        <taxon>Agaricales</taxon>
        <taxon>Tricholomatineae</taxon>
        <taxon>Lyophyllaceae</taxon>
        <taxon>Tricholomella</taxon>
    </lineage>
</organism>
<accession>A0A8H5GUV4</accession>
<reference evidence="2 3" key="1">
    <citation type="journal article" date="2020" name="ISME J.">
        <title>Uncovering the hidden diversity of litter-decomposition mechanisms in mushroom-forming fungi.</title>
        <authorList>
            <person name="Floudas D."/>
            <person name="Bentzer J."/>
            <person name="Ahren D."/>
            <person name="Johansson T."/>
            <person name="Persson P."/>
            <person name="Tunlid A."/>
        </authorList>
    </citation>
    <scope>NUCLEOTIDE SEQUENCE [LARGE SCALE GENOMIC DNA]</scope>
    <source>
        <strain evidence="2 3">CBS 661.87</strain>
    </source>
</reference>
<name>A0A8H5GUV4_9AGAR</name>
<dbReference type="Proteomes" id="UP000565441">
    <property type="component" value="Unassembled WGS sequence"/>
</dbReference>
<proteinExistence type="predicted"/>
<gene>
    <name evidence="2" type="ORF">D9615_009644</name>
</gene>
<keyword evidence="1" id="KW-0812">Transmembrane</keyword>
<sequence length="164" mass="18631">MLTWSLKHLSPTNPHYRLIFALIFVGAPLVLPTVIDITLHTKCISHRFSLLCAWATSQIRSKNDHDACTRYASPEAEERYWALAKSWEKRLASSNARSKADAQMLTKIPLIMSYTPALLPRYRTHRIRCRDTTTSATLAGEGEYYLSARVFYAPDLAASIKTQE</sequence>
<evidence type="ECO:0000313" key="3">
    <source>
        <dbReference type="Proteomes" id="UP000565441"/>
    </source>
</evidence>
<feature type="transmembrane region" description="Helical" evidence="1">
    <location>
        <begin position="16"/>
        <end position="39"/>
    </location>
</feature>